<organism evidence="2 3">
    <name type="scientific">Aeromonas veronii</name>
    <dbReference type="NCBI Taxonomy" id="654"/>
    <lineage>
        <taxon>Bacteria</taxon>
        <taxon>Pseudomonadati</taxon>
        <taxon>Pseudomonadota</taxon>
        <taxon>Gammaproteobacteria</taxon>
        <taxon>Aeromonadales</taxon>
        <taxon>Aeromonadaceae</taxon>
        <taxon>Aeromonas</taxon>
    </lineage>
</organism>
<proteinExistence type="predicted"/>
<evidence type="ECO:0000313" key="3">
    <source>
        <dbReference type="Proteomes" id="UP000281725"/>
    </source>
</evidence>
<feature type="transmembrane region" description="Helical" evidence="1">
    <location>
        <begin position="33"/>
        <end position="53"/>
    </location>
</feature>
<evidence type="ECO:0000256" key="1">
    <source>
        <dbReference type="SAM" id="Phobius"/>
    </source>
</evidence>
<feature type="transmembrane region" description="Helical" evidence="1">
    <location>
        <begin position="6"/>
        <end position="26"/>
    </location>
</feature>
<name>A0A3A9ILU8_AERVE</name>
<keyword evidence="1" id="KW-1133">Transmembrane helix</keyword>
<sequence length="171" mass="19357">MLSKFVRYALTASAVAPVCITFAFIAYTNNKPIWCVAYLSFALVTISLCRWIISYAVKTCSVTTKNIRSVSPADKEITNYFLTYLFPLISGPSEFLKLEMSLFFYLSLFVYISFSESYSVNPVMSFLGYKFYEAEDDTGVGFILISKQTIVNGNVDFFNVVKLTEHTYIAV</sequence>
<protein>
    <submittedName>
        <fullName evidence="2">Uncharacterized protein</fullName>
    </submittedName>
</protein>
<accession>A0A3A9ILU8</accession>
<dbReference type="Proteomes" id="UP000281725">
    <property type="component" value="Unassembled WGS sequence"/>
</dbReference>
<dbReference type="AlphaFoldDB" id="A0A3A9ILU8"/>
<keyword evidence="1" id="KW-0472">Membrane</keyword>
<dbReference type="EMBL" id="RAWX01000002">
    <property type="protein sequence ID" value="RKJ90179.1"/>
    <property type="molecule type" value="Genomic_DNA"/>
</dbReference>
<comment type="caution">
    <text evidence="2">The sequence shown here is derived from an EMBL/GenBank/DDBJ whole genome shotgun (WGS) entry which is preliminary data.</text>
</comment>
<keyword evidence="1" id="KW-0812">Transmembrane</keyword>
<reference evidence="2 3" key="1">
    <citation type="submission" date="2018-09" db="EMBL/GenBank/DDBJ databases">
        <title>Genome sequencing of Aeromonas veronii MS-17-88.</title>
        <authorList>
            <person name="Tekedar H.C."/>
            <person name="Arick M.A."/>
            <person name="Hsu C.-Y."/>
            <person name="Thrash A."/>
            <person name="Karsi A."/>
            <person name="Lawrence M.L."/>
            <person name="Abdelhamed H."/>
        </authorList>
    </citation>
    <scope>NUCLEOTIDE SEQUENCE [LARGE SCALE GENOMIC DNA]</scope>
    <source>
        <strain evidence="2 3">MS 17-88</strain>
    </source>
</reference>
<evidence type="ECO:0000313" key="2">
    <source>
        <dbReference type="EMBL" id="RKJ90179.1"/>
    </source>
</evidence>
<gene>
    <name evidence="2" type="ORF">D6R50_12895</name>
</gene>